<keyword evidence="1" id="KW-0812">Transmembrane</keyword>
<feature type="transmembrane region" description="Helical" evidence="1">
    <location>
        <begin position="343"/>
        <end position="361"/>
    </location>
</feature>
<sequence length="389" mass="40832">MAFAALLSACKSSTDSTGALRGNLHFAGQTLVEYQARQAARAGASQVLIRVSAVTPALSQAVDRLSADGISVSLIRDMVTLVRDAPRDRDMLVVADGMIVAQGYIEAMAQSEGNALLVADDSRATAAFERIDAGQRWAGLARIAPDLLFGTLDMIGEWDLELTLVRAAVQAGARRATASQDDVLEGRVALVEGQRHAELVAHAVIAGEPQLAGHDGGFEHYALSPVARMIAPVLLRSQIPAMQVRVAAIAMAAIAMVPIELTWGATGLVMLIVALMLGLTADRLDMLSLRPRNDGWTAMATPIMAAVGMALADGGWGGVQLALLLGVILIADRLGRTGAARPWMIFTPGSALMFLLLASLLDSLARGVMMAIMVATLSLGAMLLRRPAA</sequence>
<dbReference type="EMBL" id="JACIEB010000001">
    <property type="protein sequence ID" value="MBB3980894.1"/>
    <property type="molecule type" value="Genomic_DNA"/>
</dbReference>
<evidence type="ECO:0000313" key="3">
    <source>
        <dbReference type="Proteomes" id="UP000552757"/>
    </source>
</evidence>
<organism evidence="2 3">
    <name type="scientific">Sphingobium fontiphilum</name>
    <dbReference type="NCBI Taxonomy" id="944425"/>
    <lineage>
        <taxon>Bacteria</taxon>
        <taxon>Pseudomonadati</taxon>
        <taxon>Pseudomonadota</taxon>
        <taxon>Alphaproteobacteria</taxon>
        <taxon>Sphingomonadales</taxon>
        <taxon>Sphingomonadaceae</taxon>
        <taxon>Sphingobium</taxon>
    </lineage>
</organism>
<keyword evidence="1" id="KW-1133">Transmembrane helix</keyword>
<comment type="caution">
    <text evidence="2">The sequence shown here is derived from an EMBL/GenBank/DDBJ whole genome shotgun (WGS) entry which is preliminary data.</text>
</comment>
<dbReference type="AlphaFoldDB" id="A0A7W6DKU8"/>
<keyword evidence="3" id="KW-1185">Reference proteome</keyword>
<feature type="transmembrane region" description="Helical" evidence="1">
    <location>
        <begin position="246"/>
        <end position="279"/>
    </location>
</feature>
<proteinExistence type="predicted"/>
<evidence type="ECO:0000313" key="2">
    <source>
        <dbReference type="EMBL" id="MBB3980894.1"/>
    </source>
</evidence>
<reference evidence="2 3" key="1">
    <citation type="submission" date="2020-08" db="EMBL/GenBank/DDBJ databases">
        <title>Genomic Encyclopedia of Type Strains, Phase IV (KMG-IV): sequencing the most valuable type-strain genomes for metagenomic binning, comparative biology and taxonomic classification.</title>
        <authorList>
            <person name="Goeker M."/>
        </authorList>
    </citation>
    <scope>NUCLEOTIDE SEQUENCE [LARGE SCALE GENOMIC DNA]</scope>
    <source>
        <strain evidence="2 3">DSM 29348</strain>
    </source>
</reference>
<feature type="transmembrane region" description="Helical" evidence="1">
    <location>
        <begin position="367"/>
        <end position="384"/>
    </location>
</feature>
<dbReference type="RefSeq" id="WP_183953872.1">
    <property type="nucleotide sequence ID" value="NZ_JACIEB010000001.1"/>
</dbReference>
<protein>
    <submittedName>
        <fullName evidence="2">Uncharacterized protein</fullName>
    </submittedName>
</protein>
<dbReference type="Proteomes" id="UP000552757">
    <property type="component" value="Unassembled WGS sequence"/>
</dbReference>
<name>A0A7W6DKU8_9SPHN</name>
<feature type="transmembrane region" description="Helical" evidence="1">
    <location>
        <begin position="299"/>
        <end position="331"/>
    </location>
</feature>
<accession>A0A7W6DKU8</accession>
<gene>
    <name evidence="2" type="ORF">GGR44_000525</name>
</gene>
<evidence type="ECO:0000256" key="1">
    <source>
        <dbReference type="SAM" id="Phobius"/>
    </source>
</evidence>
<keyword evidence="1" id="KW-0472">Membrane</keyword>